<dbReference type="AlphaFoldDB" id="A0A2G1VPF8"/>
<evidence type="ECO:0000259" key="1">
    <source>
        <dbReference type="Pfam" id="PF05050"/>
    </source>
</evidence>
<reference evidence="2 3" key="1">
    <citation type="submission" date="2017-08" db="EMBL/GenBank/DDBJ databases">
        <title>The whole genome shortgun sequences of strain Leeuwenhoekiella nanhaiensis G18 from the South China Sea.</title>
        <authorList>
            <person name="Liu Q."/>
        </authorList>
    </citation>
    <scope>NUCLEOTIDE SEQUENCE [LARGE SCALE GENOMIC DNA]</scope>
    <source>
        <strain evidence="2 3">G18</strain>
    </source>
</reference>
<comment type="caution">
    <text evidence="2">The sequence shown here is derived from an EMBL/GenBank/DDBJ whole genome shotgun (WGS) entry which is preliminary data.</text>
</comment>
<feature type="domain" description="Methyltransferase FkbM" evidence="1">
    <location>
        <begin position="77"/>
        <end position="230"/>
    </location>
</feature>
<accession>A0A2G1VPF8</accession>
<proteinExistence type="predicted"/>
<dbReference type="PANTHER" id="PTHR34203:SF13">
    <property type="entry name" value="EXPRESSED PROTEIN"/>
    <property type="match status" value="1"/>
</dbReference>
<organism evidence="2 3">
    <name type="scientific">Leeuwenhoekiella nanhaiensis</name>
    <dbReference type="NCBI Taxonomy" id="1655491"/>
    <lineage>
        <taxon>Bacteria</taxon>
        <taxon>Pseudomonadati</taxon>
        <taxon>Bacteroidota</taxon>
        <taxon>Flavobacteriia</taxon>
        <taxon>Flavobacteriales</taxon>
        <taxon>Flavobacteriaceae</taxon>
        <taxon>Leeuwenhoekiella</taxon>
    </lineage>
</organism>
<evidence type="ECO:0000313" key="3">
    <source>
        <dbReference type="Proteomes" id="UP000229433"/>
    </source>
</evidence>
<dbReference type="Gene3D" id="3.40.50.150">
    <property type="entry name" value="Vaccinia Virus protein VP39"/>
    <property type="match status" value="1"/>
</dbReference>
<protein>
    <recommendedName>
        <fullName evidence="1">Methyltransferase FkbM domain-containing protein</fullName>
    </recommendedName>
</protein>
<dbReference type="PANTHER" id="PTHR34203">
    <property type="entry name" value="METHYLTRANSFERASE, FKBM FAMILY PROTEIN"/>
    <property type="match status" value="1"/>
</dbReference>
<dbReference type="EMBL" id="NQXA01000012">
    <property type="protein sequence ID" value="PHQ28656.1"/>
    <property type="molecule type" value="Genomic_DNA"/>
</dbReference>
<dbReference type="Proteomes" id="UP000229433">
    <property type="component" value="Unassembled WGS sequence"/>
</dbReference>
<dbReference type="NCBIfam" id="TIGR01444">
    <property type="entry name" value="fkbM_fam"/>
    <property type="match status" value="1"/>
</dbReference>
<dbReference type="InterPro" id="IPR006342">
    <property type="entry name" value="FkbM_mtfrase"/>
</dbReference>
<dbReference type="SUPFAM" id="SSF53335">
    <property type="entry name" value="S-adenosyl-L-methionine-dependent methyltransferases"/>
    <property type="match status" value="1"/>
</dbReference>
<sequence>MLYDVSRSSFIRRAKQEENKKIYWLELKKYLNPIFIRNRPSSDYDVLRQVIFEGEYEMACSALELNFKTFETVRIVDAGANIGLTSRFFTARFPNSLIYALEPEPENFKMLLKNISGLDTIKPLQNALSAERGKRFAIGKSMRDGADWARTTQESANGTIMGITLEELLTENGGFFDILKIDIEGAERFIFDNQASQDFLDKTRVLVIEIHDEFNIRTSIYQILRKRGFSILEQGELTLGINTKLMNFGS</sequence>
<gene>
    <name evidence="2" type="ORF">CJ305_14200</name>
</gene>
<dbReference type="InterPro" id="IPR052514">
    <property type="entry name" value="SAM-dependent_MTase"/>
</dbReference>
<dbReference type="InterPro" id="IPR029063">
    <property type="entry name" value="SAM-dependent_MTases_sf"/>
</dbReference>
<name>A0A2G1VPF8_9FLAO</name>
<evidence type="ECO:0000313" key="2">
    <source>
        <dbReference type="EMBL" id="PHQ28656.1"/>
    </source>
</evidence>
<keyword evidence="3" id="KW-1185">Reference proteome</keyword>
<dbReference type="Pfam" id="PF05050">
    <property type="entry name" value="Methyltransf_21"/>
    <property type="match status" value="1"/>
</dbReference>